<dbReference type="Proteomes" id="UP001596201">
    <property type="component" value="Unassembled WGS sequence"/>
</dbReference>
<evidence type="ECO:0000256" key="4">
    <source>
        <dbReference type="ARBA" id="ARBA00023136"/>
    </source>
</evidence>
<gene>
    <name evidence="7" type="ORF">ACFPJ5_07505</name>
</gene>
<protein>
    <submittedName>
        <fullName evidence="7">Presenilin family intramembrane aspartyl protease PSH</fullName>
        <ecNumber evidence="7">3.4.23.-</ecNumber>
    </submittedName>
</protein>
<sequence>MHRREWGGVAFAVLIFLLVQLGALALVPTFYEQGYQTVEDPTDPTNSLLYIGAILVATVVMLAAFKYNLDRLIRGLIVFTSGLLSWYVFGAVIPPALGGVIGAGPANLLSIALAGGVSVALLLYPEWYVIDTAGVLMGAGAAGLFGISFGLLPAIVLLTVLAVYDAISVYGTEHMLDLAEGVMNLKIPVVLVVPLTLSYSLLDEDFSQTPAVEGDDEDAPGGTDAGATESGGAAPEADGGESVADERDDPAVNVGGDGEFELGEGRVDPDDTDEPDRDAFFIGLGDAVMPTVMVASAAFFSPADPLGTGLLSVLNLPALLSMVGTFLGLLILLRMVFAGRAHAGLPLLNGGAITGYLLGSLATGVPILTALGL</sequence>
<keyword evidence="2 6" id="KW-0812">Transmembrane</keyword>
<comment type="caution">
    <text evidence="7">The sequence shown here is derived from an EMBL/GenBank/DDBJ whole genome shotgun (WGS) entry which is preliminary data.</text>
</comment>
<dbReference type="EMBL" id="JBHSKX010000001">
    <property type="protein sequence ID" value="MFC5366784.1"/>
    <property type="molecule type" value="Genomic_DNA"/>
</dbReference>
<feature type="transmembrane region" description="Helical" evidence="6">
    <location>
        <begin position="312"/>
        <end position="333"/>
    </location>
</feature>
<name>A0ABD5R9Z1_9EURY</name>
<dbReference type="InterPro" id="IPR010545">
    <property type="entry name" value="SPP"/>
</dbReference>
<dbReference type="SMART" id="SM00730">
    <property type="entry name" value="PSN"/>
    <property type="match status" value="1"/>
</dbReference>
<accession>A0ABD5R9Z1</accession>
<feature type="transmembrane region" description="Helical" evidence="6">
    <location>
        <begin position="183"/>
        <end position="202"/>
    </location>
</feature>
<keyword evidence="8" id="KW-1185">Reference proteome</keyword>
<dbReference type="GO" id="GO:0008233">
    <property type="term" value="F:peptidase activity"/>
    <property type="evidence" value="ECO:0007669"/>
    <property type="project" value="UniProtKB-KW"/>
</dbReference>
<dbReference type="GO" id="GO:0012505">
    <property type="term" value="C:endomembrane system"/>
    <property type="evidence" value="ECO:0007669"/>
    <property type="project" value="UniProtKB-SubCell"/>
</dbReference>
<evidence type="ECO:0000256" key="5">
    <source>
        <dbReference type="SAM" id="MobiDB-lite"/>
    </source>
</evidence>
<dbReference type="GO" id="GO:0006508">
    <property type="term" value="P:proteolysis"/>
    <property type="evidence" value="ECO:0007669"/>
    <property type="project" value="UniProtKB-KW"/>
</dbReference>
<keyword evidence="7" id="KW-0378">Hydrolase</keyword>
<organism evidence="7 8">
    <name type="scientific">Salinirubrum litoreum</name>
    <dbReference type="NCBI Taxonomy" id="1126234"/>
    <lineage>
        <taxon>Archaea</taxon>
        <taxon>Methanobacteriati</taxon>
        <taxon>Methanobacteriota</taxon>
        <taxon>Stenosarchaea group</taxon>
        <taxon>Halobacteria</taxon>
        <taxon>Halobacteriales</taxon>
        <taxon>Haloferacaceae</taxon>
        <taxon>Salinirubrum</taxon>
    </lineage>
</organism>
<reference evidence="7 8" key="1">
    <citation type="journal article" date="2019" name="Int. J. Syst. Evol. Microbiol.">
        <title>The Global Catalogue of Microorganisms (GCM) 10K type strain sequencing project: providing services to taxonomists for standard genome sequencing and annotation.</title>
        <authorList>
            <consortium name="The Broad Institute Genomics Platform"/>
            <consortium name="The Broad Institute Genome Sequencing Center for Infectious Disease"/>
            <person name="Wu L."/>
            <person name="Ma J."/>
        </authorList>
    </citation>
    <scope>NUCLEOTIDE SEQUENCE [LARGE SCALE GENOMIC DNA]</scope>
    <source>
        <strain evidence="7 8">CGMCC 1.12237</strain>
    </source>
</reference>
<dbReference type="NCBIfam" id="NF041679">
    <property type="entry name" value="IMP_arch_presen"/>
    <property type="match status" value="1"/>
</dbReference>
<dbReference type="RefSeq" id="WP_227227881.1">
    <property type="nucleotide sequence ID" value="NZ_JAJCVJ010000001.1"/>
</dbReference>
<feature type="region of interest" description="Disordered" evidence="5">
    <location>
        <begin position="209"/>
        <end position="275"/>
    </location>
</feature>
<evidence type="ECO:0000256" key="3">
    <source>
        <dbReference type="ARBA" id="ARBA00022989"/>
    </source>
</evidence>
<feature type="transmembrane region" description="Helical" evidence="6">
    <location>
        <begin position="105"/>
        <end position="124"/>
    </location>
</feature>
<evidence type="ECO:0000256" key="1">
    <source>
        <dbReference type="ARBA" id="ARBA00004127"/>
    </source>
</evidence>
<evidence type="ECO:0000313" key="8">
    <source>
        <dbReference type="Proteomes" id="UP001596201"/>
    </source>
</evidence>
<keyword evidence="7" id="KW-0645">Protease</keyword>
<dbReference type="AlphaFoldDB" id="A0ABD5R9Z1"/>
<comment type="subcellular location">
    <subcellularLocation>
        <location evidence="1">Endomembrane system</location>
        <topology evidence="1">Multi-pass membrane protein</topology>
    </subcellularLocation>
</comment>
<dbReference type="EC" id="3.4.23.-" evidence="7"/>
<feature type="transmembrane region" description="Helical" evidence="6">
    <location>
        <begin position="345"/>
        <end position="368"/>
    </location>
</feature>
<evidence type="ECO:0000256" key="2">
    <source>
        <dbReference type="ARBA" id="ARBA00022692"/>
    </source>
</evidence>
<dbReference type="Pfam" id="PF06550">
    <property type="entry name" value="SPP"/>
    <property type="match status" value="1"/>
</dbReference>
<feature type="transmembrane region" description="Helical" evidence="6">
    <location>
        <begin position="72"/>
        <end position="93"/>
    </location>
</feature>
<dbReference type="InterPro" id="IPR006639">
    <property type="entry name" value="Preselin/SPP"/>
</dbReference>
<feature type="transmembrane region" description="Helical" evidence="6">
    <location>
        <begin position="47"/>
        <end position="65"/>
    </location>
</feature>
<evidence type="ECO:0000256" key="6">
    <source>
        <dbReference type="SAM" id="Phobius"/>
    </source>
</evidence>
<keyword evidence="3 6" id="KW-1133">Transmembrane helix</keyword>
<keyword evidence="4 6" id="KW-0472">Membrane</keyword>
<feature type="transmembrane region" description="Helical" evidence="6">
    <location>
        <begin position="136"/>
        <end position="163"/>
    </location>
</feature>
<proteinExistence type="predicted"/>
<feature type="transmembrane region" description="Helical" evidence="6">
    <location>
        <begin position="7"/>
        <end position="27"/>
    </location>
</feature>
<feature type="transmembrane region" description="Helical" evidence="6">
    <location>
        <begin position="279"/>
        <end position="300"/>
    </location>
</feature>
<evidence type="ECO:0000313" key="7">
    <source>
        <dbReference type="EMBL" id="MFC5366784.1"/>
    </source>
</evidence>